<dbReference type="InterPro" id="IPR000209">
    <property type="entry name" value="Peptidase_S8/S53_dom"/>
</dbReference>
<feature type="active site" description="Charge relay system" evidence="8 9">
    <location>
        <position position="242"/>
    </location>
</feature>
<evidence type="ECO:0000256" key="4">
    <source>
        <dbReference type="ARBA" id="ARBA00022670"/>
    </source>
</evidence>
<dbReference type="EMBL" id="JAYMYR010000003">
    <property type="protein sequence ID" value="KAK7374170.1"/>
    <property type="molecule type" value="Genomic_DNA"/>
</dbReference>
<dbReference type="CDD" id="cd04852">
    <property type="entry name" value="Peptidases_S8_3"/>
    <property type="match status" value="1"/>
</dbReference>
<dbReference type="GO" id="GO:0004252">
    <property type="term" value="F:serine-type endopeptidase activity"/>
    <property type="evidence" value="ECO:0007669"/>
    <property type="project" value="UniProtKB-UniRule"/>
</dbReference>
<dbReference type="Gene3D" id="3.30.70.80">
    <property type="entry name" value="Peptidase S8 propeptide/proteinase inhibitor I9"/>
    <property type="match status" value="1"/>
</dbReference>
<evidence type="ECO:0000313" key="14">
    <source>
        <dbReference type="Proteomes" id="UP001374584"/>
    </source>
</evidence>
<feature type="domain" description="Inhibitor I9" evidence="11">
    <location>
        <begin position="70"/>
        <end position="147"/>
    </location>
</feature>
<dbReference type="Proteomes" id="UP001374584">
    <property type="component" value="Unassembled WGS sequence"/>
</dbReference>
<comment type="caution">
    <text evidence="13">The sequence shown here is derived from an EMBL/GenBank/DDBJ whole genome shotgun (WGS) entry which is preliminary data.</text>
</comment>
<proteinExistence type="inferred from homology"/>
<dbReference type="Gene3D" id="3.50.30.30">
    <property type="match status" value="1"/>
</dbReference>
<feature type="domain" description="Peptidase S8/S53" evidence="10">
    <location>
        <begin position="169"/>
        <end position="618"/>
    </location>
</feature>
<dbReference type="GO" id="GO:0009610">
    <property type="term" value="P:response to symbiotic fungus"/>
    <property type="evidence" value="ECO:0007669"/>
    <property type="project" value="UniProtKB-ARBA"/>
</dbReference>
<evidence type="ECO:0000256" key="9">
    <source>
        <dbReference type="PROSITE-ProRule" id="PRU01240"/>
    </source>
</evidence>
<evidence type="ECO:0000259" key="10">
    <source>
        <dbReference type="Pfam" id="PF00082"/>
    </source>
</evidence>
<dbReference type="PRINTS" id="PR00723">
    <property type="entry name" value="SUBTILISIN"/>
</dbReference>
<evidence type="ECO:0000256" key="2">
    <source>
        <dbReference type="ARBA" id="ARBA00011073"/>
    </source>
</evidence>
<dbReference type="InterPro" id="IPR037045">
    <property type="entry name" value="S8pro/Inhibitor_I9_sf"/>
</dbReference>
<dbReference type="InterPro" id="IPR015500">
    <property type="entry name" value="Peptidase_S8_subtilisin-rel"/>
</dbReference>
<dbReference type="InterPro" id="IPR041469">
    <property type="entry name" value="Subtilisin-like_FN3"/>
</dbReference>
<evidence type="ECO:0000256" key="6">
    <source>
        <dbReference type="ARBA" id="ARBA00022801"/>
    </source>
</evidence>
<dbReference type="InterPro" id="IPR036852">
    <property type="entry name" value="Peptidase_S8/S53_dom_sf"/>
</dbReference>
<dbReference type="AlphaFoldDB" id="A0AAN9NKF8"/>
<dbReference type="FunFam" id="3.30.70.80:FF:000002">
    <property type="entry name" value="Subtilisin-like protease SBT5.3"/>
    <property type="match status" value="1"/>
</dbReference>
<evidence type="ECO:0000256" key="7">
    <source>
        <dbReference type="ARBA" id="ARBA00022825"/>
    </source>
</evidence>
<dbReference type="PROSITE" id="PS51892">
    <property type="entry name" value="SUBTILASE"/>
    <property type="match status" value="1"/>
</dbReference>
<comment type="subcellular location">
    <subcellularLocation>
        <location evidence="1">Secreted</location>
    </subcellularLocation>
</comment>
<keyword evidence="14" id="KW-1185">Reference proteome</keyword>
<dbReference type="Pfam" id="PF00082">
    <property type="entry name" value="Peptidase_S8"/>
    <property type="match status" value="1"/>
</dbReference>
<dbReference type="Pfam" id="PF17766">
    <property type="entry name" value="fn3_6"/>
    <property type="match status" value="1"/>
</dbReference>
<dbReference type="FunFam" id="3.40.50.200:FF:000006">
    <property type="entry name" value="Subtilisin-like protease SBT1.5"/>
    <property type="match status" value="1"/>
</dbReference>
<gene>
    <name evidence="13" type="ORF">VNO80_07596</name>
</gene>
<accession>A0AAN9NKF8</accession>
<evidence type="ECO:0000313" key="13">
    <source>
        <dbReference type="EMBL" id="KAK7374170.1"/>
    </source>
</evidence>
<evidence type="ECO:0000256" key="1">
    <source>
        <dbReference type="ARBA" id="ARBA00004613"/>
    </source>
</evidence>
<dbReference type="InterPro" id="IPR034197">
    <property type="entry name" value="Peptidases_S8_3"/>
</dbReference>
<keyword evidence="6 9" id="KW-0378">Hydrolase</keyword>
<protein>
    <recommendedName>
        <fullName evidence="15">Subtilisin-like protease SBT4.14</fullName>
    </recommendedName>
</protein>
<dbReference type="GO" id="GO:0006508">
    <property type="term" value="P:proteolysis"/>
    <property type="evidence" value="ECO:0007669"/>
    <property type="project" value="UniProtKB-KW"/>
</dbReference>
<evidence type="ECO:0000259" key="12">
    <source>
        <dbReference type="Pfam" id="PF17766"/>
    </source>
</evidence>
<feature type="domain" description="Subtilisin-like protease fibronectin type-III" evidence="12">
    <location>
        <begin position="675"/>
        <end position="773"/>
    </location>
</feature>
<dbReference type="InterPro" id="IPR045051">
    <property type="entry name" value="SBT"/>
</dbReference>
<name>A0AAN9NKF8_PHACN</name>
<dbReference type="SUPFAM" id="SSF52743">
    <property type="entry name" value="Subtilisin-like"/>
    <property type="match status" value="1"/>
</dbReference>
<dbReference type="Pfam" id="PF05922">
    <property type="entry name" value="Inhibitor_I9"/>
    <property type="match status" value="1"/>
</dbReference>
<keyword evidence="4 9" id="KW-0645">Protease</keyword>
<keyword evidence="7 9" id="KW-0720">Serine protease</keyword>
<dbReference type="GO" id="GO:0009609">
    <property type="term" value="P:response to symbiotic bacterium"/>
    <property type="evidence" value="ECO:0007669"/>
    <property type="project" value="UniProtKB-ARBA"/>
</dbReference>
<comment type="similarity">
    <text evidence="2 9">Belongs to the peptidase S8 family.</text>
</comment>
<dbReference type="InterPro" id="IPR010259">
    <property type="entry name" value="S8pro/Inhibitor_I9"/>
</dbReference>
<evidence type="ECO:0000256" key="8">
    <source>
        <dbReference type="PIRSR" id="PIRSR615500-1"/>
    </source>
</evidence>
<evidence type="ECO:0000256" key="5">
    <source>
        <dbReference type="ARBA" id="ARBA00022729"/>
    </source>
</evidence>
<feature type="active site" description="Charge relay system" evidence="8 9">
    <location>
        <position position="177"/>
    </location>
</feature>
<sequence>MVDLRYQHIERILMGILKAEMTRVSQKPSMLLLKMLLKRHTKFLFLLCLQLLLILASSASVNGVEKKNFYIVFMGAHTESRGNALETYLNVLSSVKGSYLEAKESMVYSYTRNFNAFAAKLSDDEAKKLSAMDEVLSVFQNQYRQLHTTRSWNFIGLPPTARRRLKVESDIIVALLDTGITPESKSFKDNGFGPPPPRWKGSCGHYANFSGCNKKIIGAKYFKADGNLDPSDILSPVDVDGHGTHTASTVAGNLVPNANLFGLANGTARGAVPSARLAIYKVCWSSSGCADMDILAAFDAAIHDGVDVISISIGGGNPSYVKDSISIGAFHAMRKGIITVASAGNAGPSLGTVTNTAPWIVTVAASGIDRAFKSTVQLGNGKNFSGVGVSCFDPKGKQYPLVNGIDAAKDSKDKEARFCFEDSLQPNKVKGKLVYCKLGTWGTEAVVKGIGGIGTLIESDQFLDVAQIFMAPATIMNSKQGDTITKYIQSSRSPSATIYKSHAVKMAAPFTATFSSRGPNPVSQNVLKPDVAAPGIDILASYTLKKSLTGLKGDTQFSEFILMSGTSMACPHVSGVAAYVKSFHPHWTPAAIRSSIITTAKPMSKRVNSEGEFAYGAGQLNPTRAVSPGLVYDMDDLGYIQFLCHEGYKGSSLSALVGSPVNCSSLLPGLGHDAINYPTMQLSLESSKGTKVGVFRRTVTNVGPAPTIYNATIISPKGVEITVKPTSLSFSKTKQKRSFKVVVKATSIGSSKIVSGSLIWRSPRYIVRSPIVINNP</sequence>
<evidence type="ECO:0000259" key="11">
    <source>
        <dbReference type="Pfam" id="PF05922"/>
    </source>
</evidence>
<dbReference type="Gene3D" id="2.60.40.2310">
    <property type="match status" value="1"/>
</dbReference>
<dbReference type="PROSITE" id="PS00138">
    <property type="entry name" value="SUBTILASE_SER"/>
    <property type="match status" value="1"/>
</dbReference>
<keyword evidence="5" id="KW-0732">Signal</keyword>
<keyword evidence="3" id="KW-0964">Secreted</keyword>
<dbReference type="PANTHER" id="PTHR10795">
    <property type="entry name" value="PROPROTEIN CONVERTASE SUBTILISIN/KEXIN"/>
    <property type="match status" value="1"/>
</dbReference>
<evidence type="ECO:0000256" key="3">
    <source>
        <dbReference type="ARBA" id="ARBA00022525"/>
    </source>
</evidence>
<dbReference type="GO" id="GO:0005576">
    <property type="term" value="C:extracellular region"/>
    <property type="evidence" value="ECO:0007669"/>
    <property type="project" value="UniProtKB-SubCell"/>
</dbReference>
<dbReference type="InterPro" id="IPR023828">
    <property type="entry name" value="Peptidase_S8_Ser-AS"/>
</dbReference>
<reference evidence="13 14" key="1">
    <citation type="submission" date="2024-01" db="EMBL/GenBank/DDBJ databases">
        <title>The genomes of 5 underutilized Papilionoideae crops provide insights into root nodulation and disease resistanc.</title>
        <authorList>
            <person name="Jiang F."/>
        </authorList>
    </citation>
    <scope>NUCLEOTIDE SEQUENCE [LARGE SCALE GENOMIC DNA]</scope>
    <source>
        <strain evidence="13">JINMINGXINNONG_FW02</strain>
        <tissue evidence="13">Leaves</tissue>
    </source>
</reference>
<dbReference type="Gene3D" id="3.40.50.200">
    <property type="entry name" value="Peptidase S8/S53 domain"/>
    <property type="match status" value="1"/>
</dbReference>
<organism evidence="13 14">
    <name type="scientific">Phaseolus coccineus</name>
    <name type="common">Scarlet runner bean</name>
    <name type="synonym">Phaseolus multiflorus</name>
    <dbReference type="NCBI Taxonomy" id="3886"/>
    <lineage>
        <taxon>Eukaryota</taxon>
        <taxon>Viridiplantae</taxon>
        <taxon>Streptophyta</taxon>
        <taxon>Embryophyta</taxon>
        <taxon>Tracheophyta</taxon>
        <taxon>Spermatophyta</taxon>
        <taxon>Magnoliopsida</taxon>
        <taxon>eudicotyledons</taxon>
        <taxon>Gunneridae</taxon>
        <taxon>Pentapetalae</taxon>
        <taxon>rosids</taxon>
        <taxon>fabids</taxon>
        <taxon>Fabales</taxon>
        <taxon>Fabaceae</taxon>
        <taxon>Papilionoideae</taxon>
        <taxon>50 kb inversion clade</taxon>
        <taxon>NPAAA clade</taxon>
        <taxon>indigoferoid/millettioid clade</taxon>
        <taxon>Phaseoleae</taxon>
        <taxon>Phaseolus</taxon>
    </lineage>
</organism>
<feature type="active site" description="Charge relay system" evidence="8 9">
    <location>
        <position position="567"/>
    </location>
</feature>
<evidence type="ECO:0008006" key="15">
    <source>
        <dbReference type="Google" id="ProtNLM"/>
    </source>
</evidence>
<dbReference type="CDD" id="cd02120">
    <property type="entry name" value="PA_subtilisin_like"/>
    <property type="match status" value="1"/>
</dbReference>